<evidence type="ECO:0000256" key="2">
    <source>
        <dbReference type="SAM" id="SignalP"/>
    </source>
</evidence>
<proteinExistence type="predicted"/>
<dbReference type="SUPFAM" id="SSF81321">
    <property type="entry name" value="Family A G protein-coupled receptor-like"/>
    <property type="match status" value="1"/>
</dbReference>
<name>A0AAF3FHF8_9BILA</name>
<dbReference type="PANTHER" id="PTHR22718:SF11">
    <property type="entry name" value="7TM GPCR SERPENTINE RECEPTOR CLASS X (SRX) DOMAIN-CONTAINING PROTEIN"/>
    <property type="match status" value="1"/>
</dbReference>
<dbReference type="Proteomes" id="UP000887575">
    <property type="component" value="Unassembled WGS sequence"/>
</dbReference>
<protein>
    <recommendedName>
        <fullName evidence="3">7TM GPCR serpentine receptor class x (Srx) domain-containing protein</fullName>
    </recommendedName>
</protein>
<keyword evidence="1" id="KW-0812">Transmembrane</keyword>
<evidence type="ECO:0000259" key="3">
    <source>
        <dbReference type="Pfam" id="PF10328"/>
    </source>
</evidence>
<feature type="transmembrane region" description="Helical" evidence="1">
    <location>
        <begin position="75"/>
        <end position="94"/>
    </location>
</feature>
<keyword evidence="1" id="KW-0472">Membrane</keyword>
<feature type="signal peptide" evidence="2">
    <location>
        <begin position="1"/>
        <end position="21"/>
    </location>
</feature>
<feature type="transmembrane region" description="Helical" evidence="1">
    <location>
        <begin position="45"/>
        <end position="63"/>
    </location>
</feature>
<keyword evidence="1" id="KW-1133">Transmembrane helix</keyword>
<evidence type="ECO:0000256" key="1">
    <source>
        <dbReference type="SAM" id="Phobius"/>
    </source>
</evidence>
<dbReference type="Pfam" id="PF10328">
    <property type="entry name" value="7TM_GPCR_Srx"/>
    <property type="match status" value="1"/>
</dbReference>
<organism evidence="4 5">
    <name type="scientific">Mesorhabditis belari</name>
    <dbReference type="NCBI Taxonomy" id="2138241"/>
    <lineage>
        <taxon>Eukaryota</taxon>
        <taxon>Metazoa</taxon>
        <taxon>Ecdysozoa</taxon>
        <taxon>Nematoda</taxon>
        <taxon>Chromadorea</taxon>
        <taxon>Rhabditida</taxon>
        <taxon>Rhabditina</taxon>
        <taxon>Rhabditomorpha</taxon>
        <taxon>Rhabditoidea</taxon>
        <taxon>Rhabditidae</taxon>
        <taxon>Mesorhabditinae</taxon>
        <taxon>Mesorhabditis</taxon>
    </lineage>
</organism>
<evidence type="ECO:0000313" key="5">
    <source>
        <dbReference type="WBParaSite" id="MBELARI_LOCUS6435"/>
    </source>
</evidence>
<dbReference type="PANTHER" id="PTHR22718">
    <property type="entry name" value="SERPENTINE RECEPTOR, CLASS X"/>
    <property type="match status" value="1"/>
</dbReference>
<reference evidence="5" key="1">
    <citation type="submission" date="2024-02" db="UniProtKB">
        <authorList>
            <consortium name="WormBaseParasite"/>
        </authorList>
    </citation>
    <scope>IDENTIFICATION</scope>
</reference>
<feature type="domain" description="7TM GPCR serpentine receptor class x (Srx)" evidence="3">
    <location>
        <begin position="3"/>
        <end position="152"/>
    </location>
</feature>
<feature type="chain" id="PRO_5041907504" description="7TM GPCR serpentine receptor class x (Srx) domain-containing protein" evidence="2">
    <location>
        <begin position="22"/>
        <end position="187"/>
    </location>
</feature>
<keyword evidence="2" id="KW-0732">Signal</keyword>
<accession>A0AAF3FHF8</accession>
<dbReference type="AlphaFoldDB" id="A0AAF3FHF8"/>
<evidence type="ECO:0000313" key="4">
    <source>
        <dbReference type="Proteomes" id="UP000887575"/>
    </source>
</evidence>
<keyword evidence="4" id="KW-1185">Reference proteome</keyword>
<sequence length="187" mass="21344">MINDQFLLLCHLMYLVPAVLEQSYLSKNGTNGPFPNLMNWSLLSGWYVTSFTLAYVAVTRLFVIVLHQPNMSRSLAVLSMFFIFLLSWIMSYIAQFEFLCCELIFNPFNYGYGYVSNGNLTNYSNQYFDFPLNNAVSVITVGCYMVVRHQIFQTALPSHGVYSTNTHCSTNPNNSTVNKINSFTKEP</sequence>
<dbReference type="InterPro" id="IPR019430">
    <property type="entry name" value="7TM_GPCR_serpentine_rcpt_Srx"/>
</dbReference>
<dbReference type="WBParaSite" id="MBELARI_LOCUS6435">
    <property type="protein sequence ID" value="MBELARI_LOCUS6435"/>
    <property type="gene ID" value="MBELARI_LOCUS6435"/>
</dbReference>